<dbReference type="GO" id="GO:0032982">
    <property type="term" value="C:myosin filament"/>
    <property type="evidence" value="ECO:0007669"/>
    <property type="project" value="UniProtKB-KW"/>
</dbReference>
<keyword evidence="9 13" id="KW-0518">Myosin</keyword>
<keyword evidence="10 13" id="KW-0505">Motor protein</keyword>
<protein>
    <submittedName>
        <fullName evidence="18">Myosin-7</fullName>
    </submittedName>
</protein>
<dbReference type="FunFam" id="3.40.850.10:FF:000024">
    <property type="entry name" value="Myosin heavy chain, isoform J"/>
    <property type="match status" value="1"/>
</dbReference>
<dbReference type="Gene3D" id="1.20.5.4820">
    <property type="match status" value="1"/>
</dbReference>
<comment type="similarity">
    <text evidence="2 13">Belongs to the TRAFAC class myosin-kinesin ATPase superfamily. Myosin family.</text>
</comment>
<dbReference type="FunFam" id="1.20.5.370:FF:000002">
    <property type="entry name" value="Myosin heavy chain"/>
    <property type="match status" value="1"/>
</dbReference>
<keyword evidence="6 13" id="KW-0547">Nucleotide-binding</keyword>
<dbReference type="Gene3D" id="1.20.58.530">
    <property type="match status" value="1"/>
</dbReference>
<evidence type="ECO:0000256" key="10">
    <source>
        <dbReference type="ARBA" id="ARBA00023175"/>
    </source>
</evidence>
<dbReference type="InterPro" id="IPR001609">
    <property type="entry name" value="Myosin_head_motor_dom-like"/>
</dbReference>
<dbReference type="InterPro" id="IPR036961">
    <property type="entry name" value="Kinesin_motor_dom_sf"/>
</dbReference>
<dbReference type="SUPFAM" id="SSF52540">
    <property type="entry name" value="P-loop containing nucleoside triphosphate hydrolases"/>
    <property type="match status" value="1"/>
</dbReference>
<dbReference type="GO" id="GO:0060048">
    <property type="term" value="P:cardiac muscle contraction"/>
    <property type="evidence" value="ECO:0007669"/>
    <property type="project" value="TreeGrafter"/>
</dbReference>
<dbReference type="FunFam" id="1.20.120.720:FF:000001">
    <property type="entry name" value="Myosin heavy chain, muscle"/>
    <property type="match status" value="1"/>
</dbReference>
<dbReference type="FunFam" id="1.20.5.370:FF:000008">
    <property type="entry name" value="Myosin heavy chain"/>
    <property type="match status" value="1"/>
</dbReference>
<evidence type="ECO:0000259" key="16">
    <source>
        <dbReference type="PROSITE" id="PS51456"/>
    </source>
</evidence>
<dbReference type="FunFam" id="1.20.5.370:FF:000007">
    <property type="entry name" value="Myosin heavy chain"/>
    <property type="match status" value="1"/>
</dbReference>
<keyword evidence="5" id="KW-0963">Cytoplasm</keyword>
<dbReference type="FunFam" id="1.20.5.340:FF:000006">
    <property type="entry name" value="Myosin heavy chain"/>
    <property type="match status" value="1"/>
</dbReference>
<feature type="domain" description="Myosin N-terminal SH3-like" evidence="17">
    <location>
        <begin position="32"/>
        <end position="81"/>
    </location>
</feature>
<dbReference type="FunFam" id="1.20.5.340:FF:000002">
    <property type="entry name" value="Myosin heavy chain"/>
    <property type="match status" value="1"/>
</dbReference>
<dbReference type="FunFam" id="1.20.5.370:FF:000003">
    <property type="entry name" value="Myosin heavy chain"/>
    <property type="match status" value="1"/>
</dbReference>
<dbReference type="InterPro" id="IPR002928">
    <property type="entry name" value="Myosin_tail"/>
</dbReference>
<feature type="region of interest" description="Disordered" evidence="15">
    <location>
        <begin position="1878"/>
        <end position="1911"/>
    </location>
</feature>
<keyword evidence="19" id="KW-1185">Reference proteome</keyword>
<dbReference type="PROSITE" id="PS51456">
    <property type="entry name" value="MYOSIN_MOTOR"/>
    <property type="match status" value="1"/>
</dbReference>
<dbReference type="FunFam" id="1.10.10.820:FF:000001">
    <property type="entry name" value="Myosin heavy chain"/>
    <property type="match status" value="1"/>
</dbReference>
<dbReference type="Ensembl" id="ENSGMOT00000059780.1">
    <property type="protein sequence ID" value="ENSGMOP00000062525.1"/>
    <property type="gene ID" value="ENSGMOG00000002258.2"/>
</dbReference>
<dbReference type="FunFam" id="1.20.5.370:FF:000001">
    <property type="entry name" value="Myosin heavy chain"/>
    <property type="match status" value="1"/>
</dbReference>
<dbReference type="CDD" id="cd01377">
    <property type="entry name" value="MYSc_class_II"/>
    <property type="match status" value="1"/>
</dbReference>
<evidence type="ECO:0000256" key="12">
    <source>
        <dbReference type="ARBA" id="ARBA00023203"/>
    </source>
</evidence>
<keyword evidence="7 13" id="KW-0067">ATP-binding</keyword>
<dbReference type="GeneTree" id="ENSGT00940000154805"/>
<dbReference type="Pfam" id="PF00063">
    <property type="entry name" value="Myosin_head"/>
    <property type="match status" value="1"/>
</dbReference>
<dbReference type="SUPFAM" id="SSF90257">
    <property type="entry name" value="Myosin rod fragments"/>
    <property type="match status" value="5"/>
</dbReference>
<dbReference type="Gene3D" id="3.40.850.10">
    <property type="entry name" value="Kinesin motor domain"/>
    <property type="match status" value="1"/>
</dbReference>
<dbReference type="Proteomes" id="UP000694546">
    <property type="component" value="Chromosome 8"/>
</dbReference>
<dbReference type="InterPro" id="IPR004009">
    <property type="entry name" value="SH3_Myosin"/>
</dbReference>
<evidence type="ECO:0000256" key="3">
    <source>
        <dbReference type="ARBA" id="ARBA00022433"/>
    </source>
</evidence>
<dbReference type="GO" id="GO:0005524">
    <property type="term" value="F:ATP binding"/>
    <property type="evidence" value="ECO:0007669"/>
    <property type="project" value="UniProtKB-UniRule"/>
</dbReference>
<evidence type="ECO:0000256" key="4">
    <source>
        <dbReference type="ARBA" id="ARBA00022481"/>
    </source>
</evidence>
<dbReference type="PROSITE" id="PS50096">
    <property type="entry name" value="IQ"/>
    <property type="match status" value="1"/>
</dbReference>
<dbReference type="Gene3D" id="6.10.250.2420">
    <property type="match status" value="1"/>
</dbReference>
<dbReference type="PRINTS" id="PR00193">
    <property type="entry name" value="MYOSINHEAVY"/>
</dbReference>
<reference evidence="18" key="1">
    <citation type="submission" date="2025-08" db="UniProtKB">
        <authorList>
            <consortium name="Ensembl"/>
        </authorList>
    </citation>
    <scope>IDENTIFICATION</scope>
</reference>
<keyword evidence="4" id="KW-0488">Methylation</keyword>
<evidence type="ECO:0000256" key="9">
    <source>
        <dbReference type="ARBA" id="ARBA00023123"/>
    </source>
</evidence>
<evidence type="ECO:0000256" key="11">
    <source>
        <dbReference type="ARBA" id="ARBA00023179"/>
    </source>
</evidence>
<dbReference type="InterPro" id="IPR027417">
    <property type="entry name" value="P-loop_NTPase"/>
</dbReference>
<dbReference type="FunFam" id="1.20.58.530:FF:000001">
    <property type="entry name" value="Myosin heavy chain"/>
    <property type="match status" value="1"/>
</dbReference>
<dbReference type="Gene3D" id="1.20.5.340">
    <property type="match status" value="4"/>
</dbReference>
<dbReference type="GO" id="GO:0007512">
    <property type="term" value="P:adult heart development"/>
    <property type="evidence" value="ECO:0007669"/>
    <property type="project" value="TreeGrafter"/>
</dbReference>
<gene>
    <name evidence="18" type="primary">LOC115549163</name>
</gene>
<dbReference type="InterPro" id="IPR014751">
    <property type="entry name" value="XRCC4-like_C"/>
</dbReference>
<feature type="region of interest" description="Actin-binding" evidence="13">
    <location>
        <begin position="653"/>
        <end position="675"/>
    </location>
</feature>
<dbReference type="Pfam" id="PF01576">
    <property type="entry name" value="Myosin_tail_1"/>
    <property type="match status" value="1"/>
</dbReference>
<dbReference type="GO" id="GO:0045214">
    <property type="term" value="P:sarcomere organization"/>
    <property type="evidence" value="ECO:0007669"/>
    <property type="project" value="TreeGrafter"/>
</dbReference>
<evidence type="ECO:0000256" key="6">
    <source>
        <dbReference type="ARBA" id="ARBA00022741"/>
    </source>
</evidence>
<dbReference type="GO" id="GO:0030049">
    <property type="term" value="P:muscle filament sliding"/>
    <property type="evidence" value="ECO:0007669"/>
    <property type="project" value="TreeGrafter"/>
</dbReference>
<keyword evidence="8 14" id="KW-0175">Coiled coil</keyword>
<comment type="subcellular location">
    <subcellularLocation>
        <location evidence="1">Cytoplasm</location>
        <location evidence="1">Myofibril</location>
    </subcellularLocation>
</comment>
<dbReference type="FunFam" id="2.30.30.360:FF:000001">
    <property type="entry name" value="Myosin heavy chain"/>
    <property type="match status" value="1"/>
</dbReference>
<reference evidence="18" key="2">
    <citation type="submission" date="2025-09" db="UniProtKB">
        <authorList>
            <consortium name="Ensembl"/>
        </authorList>
    </citation>
    <scope>IDENTIFICATION</scope>
</reference>
<feature type="binding site" evidence="13">
    <location>
        <begin position="178"/>
        <end position="185"/>
    </location>
    <ligand>
        <name>ATP</name>
        <dbReference type="ChEBI" id="CHEBI:30616"/>
    </ligand>
</feature>
<dbReference type="Gene3D" id="1.10.10.820">
    <property type="match status" value="1"/>
</dbReference>
<evidence type="ECO:0000256" key="1">
    <source>
        <dbReference type="ARBA" id="ARBA00004657"/>
    </source>
</evidence>
<keyword evidence="3" id="KW-0787">Thick filament</keyword>
<dbReference type="GO" id="GO:0016460">
    <property type="term" value="C:myosin II complex"/>
    <property type="evidence" value="ECO:0007669"/>
    <property type="project" value="TreeGrafter"/>
</dbReference>
<evidence type="ECO:0000256" key="5">
    <source>
        <dbReference type="ARBA" id="ARBA00022490"/>
    </source>
</evidence>
<evidence type="ECO:0000313" key="18">
    <source>
        <dbReference type="Ensembl" id="ENSGMOP00000062525.1"/>
    </source>
</evidence>
<dbReference type="PROSITE" id="PS51844">
    <property type="entry name" value="SH3_LIKE"/>
    <property type="match status" value="1"/>
</dbReference>
<feature type="coiled-coil region" evidence="14">
    <location>
        <begin position="829"/>
        <end position="1214"/>
    </location>
</feature>
<dbReference type="SMART" id="SM00242">
    <property type="entry name" value="MYSc"/>
    <property type="match status" value="1"/>
</dbReference>
<accession>A0A8C5CLK5</accession>
<evidence type="ECO:0000259" key="17">
    <source>
        <dbReference type="PROSITE" id="PS51844"/>
    </source>
</evidence>
<evidence type="ECO:0000256" key="7">
    <source>
        <dbReference type="ARBA" id="ARBA00022840"/>
    </source>
</evidence>
<keyword evidence="12 13" id="KW-0009">Actin-binding</keyword>
<keyword evidence="11" id="KW-0514">Muscle protein</keyword>
<evidence type="ECO:0000256" key="2">
    <source>
        <dbReference type="ARBA" id="ARBA00008314"/>
    </source>
</evidence>
<dbReference type="InterPro" id="IPR008989">
    <property type="entry name" value="Myosin_S1_N"/>
</dbReference>
<sequence length="1911" mass="220078">MGDATMREFGPAASYLRKSDKERLEAQTRAFDMKKECFVPDADEEYVKATISSREGDSVIAQTERGKTVTVKECDVHPQNPPKFDKIEDMAMFTFLHEPAVLFNLKERYAAWMIYTYSGLFCVTVNPYKWLPVYNQEVVEAYRGKKRSEAPPHIFSISDNAYQYMLTDLTSSTYVTSGESGAGKTVNTKRVIQYFASIAAAGGKKEGNSDKKGTLEDQIIQANPALEAFGNAKTIRNDNSSRFGKFIRIHFAASGKLASADIETYLLEKSRVTFQLKAERDYHIFYQILSQKKPELLEMLLITNNPYDYSFISQGETTVASIDDAEELVMTDDAFDVLGFTQEDKNGIYKMIGAIMHYGNMRFKQKQREEQAEPDGSEDADKVAYLMGLNSADLIKGLCHPRVKVGNEWVTKGQSVQQVYYAIGALSKSVYEKMFLWMVVRINLSLDTKQSRQYFIGVLDIAGFEIFDYNTFEQLCINFTNEKLQQFFNHHMFVLEQEEYKKEGIEWTFIDFGMDLQACIDLIEKPMGIMSILEEECMFPKASDATFKAKLYDNHLGKSNNFQKPRVVKGKPEAHFSLVHYAGTVDYNIFNWLVKNKDPLNETVVGLYQKSNLKMLSNLFVNYAGTDSGGKGGGSKKKGSSFQTVSALHRENLNKLMTNLRSTHPHFVRCIIPNESKNPGAMENPLVMHQLRCNGVLEGIRICRKGFPNRILYADFKQRYRILNPAAIPDGQFIDSRKGAEKLLGCLDIDHNQYKFGHTKVFFKAGLLGTLEEMRDDRLSLIISGIQSRARGLLARLEFQKIVDLELIISIYYLINALLVIQWNIQKEMANMKEEFLKLKEAYAKSEARRKELEEKMVSLLQEKNDLQLGVQAEQDNLADAEERCEGLIKNKIQMEAKAKELSERLEDEEEMNAELTAKKRKLEDECSELKKDIDDLELTLAKVEKEKHATENKVKNLVEEMASLDEIITKLTKEKKALQESHQQTLDDLQSEEDKVNTLTKAKVKLEQQVDDLEGSLEQEKKIRMDLERAKRKLEGDLKLTQESLMDLENDKQQLEERLKKKDFEVSQLNSKIEDEQAISIQLQKKLKELQARIEELEEELEAERAARAKVEKQRADLARELEEISERLEEAGGATSAQIEMNKKREAEFQKLRRDLEEATLQHESTAATLRKKQADSVSDLGEQIDNLQRVKQKLEKEKSELRLELDDVVSNMEHIVKTKLNYVTMQSISYCFKPWNTNTKMFMMLPKTQGELSRQMEDKDSLVSQLTRGKLSYTQQIEDLKRQLEEETKAKNALAHAVQSSRHDCDLLREQFEEEQEAKAELQRSMSKANSEVAQWRTKYETDAIQRTEELEEAKKKLAQRLQDAEEAVEAVNAKCSSLEKTKHRLQNEIEDLMVDVERSNAAAAALDKKQRNFDKVLSEWKQKFEESQCELESSQKEARSLSTELFKLKNSYEEALDHLETIKRENKNLQEEISDLTEQLGEGSKSIHELEKLRKQLEQEKSEIQSALEEAEASLEHEEGKILRAQLEFNQVKAEIERKLAEKDEEMEQTKRNLQRNIDTLQSSLEAECRSRNEALRLKKKMEGDLNEMEIQLSQANRQASEAQKQLKSVHGHLKDSQIQLDESLRANEDLKENMAIVERRNNLMQAELEELRSALEQTERCRKLAEQELLDVSERVQLLHSQNTSLINQKKKLEADTSQLQSEVEEALQECRNAEEKAKKAITDAAMMAEELKKEQDTSSHLERMKKNMEQTIKDLQHRLDEAEQIAMKGGKKQVQKLEARVRELETEVESEQKKSGEAVKGIRKYERRIKELTYQTDEDRKNVTRLQDLVDKLQLKVKAYKRTSEEAEEQANCHLGKFRKLQHELDEAEERADIAETQVNKLRAKSRDGGPKVSGRHKDDDHFNN</sequence>
<dbReference type="GO" id="GO:0030016">
    <property type="term" value="C:myofibril"/>
    <property type="evidence" value="ECO:0007669"/>
    <property type="project" value="UniProtKB-SubCell"/>
</dbReference>
<dbReference type="GO" id="GO:0051015">
    <property type="term" value="F:actin filament binding"/>
    <property type="evidence" value="ECO:0007669"/>
    <property type="project" value="InterPro"/>
</dbReference>
<dbReference type="Gene3D" id="1.20.5.370">
    <property type="match status" value="4"/>
</dbReference>
<dbReference type="FunFam" id="1.20.5.340:FF:000003">
    <property type="entry name" value="Myosin heavy chain"/>
    <property type="match status" value="1"/>
</dbReference>
<evidence type="ECO:0000256" key="14">
    <source>
        <dbReference type="SAM" id="Coils"/>
    </source>
</evidence>
<organism evidence="18 19">
    <name type="scientific">Gadus morhua</name>
    <name type="common">Atlantic cod</name>
    <dbReference type="NCBI Taxonomy" id="8049"/>
    <lineage>
        <taxon>Eukaryota</taxon>
        <taxon>Metazoa</taxon>
        <taxon>Chordata</taxon>
        <taxon>Craniata</taxon>
        <taxon>Vertebrata</taxon>
        <taxon>Euteleostomi</taxon>
        <taxon>Actinopterygii</taxon>
        <taxon>Neopterygii</taxon>
        <taxon>Teleostei</taxon>
        <taxon>Neoteleostei</taxon>
        <taxon>Acanthomorphata</taxon>
        <taxon>Zeiogadaria</taxon>
        <taxon>Gadariae</taxon>
        <taxon>Gadiformes</taxon>
        <taxon>Gadoidei</taxon>
        <taxon>Gadidae</taxon>
        <taxon>Gadus</taxon>
    </lineage>
</organism>
<feature type="domain" description="Myosin motor" evidence="16">
    <location>
        <begin position="85"/>
        <end position="776"/>
    </location>
</feature>
<evidence type="ECO:0000256" key="15">
    <source>
        <dbReference type="SAM" id="MobiDB-lite"/>
    </source>
</evidence>
<dbReference type="Gene3D" id="2.30.30.360">
    <property type="entry name" value="Myosin S1 fragment, N-terminal"/>
    <property type="match status" value="1"/>
</dbReference>
<dbReference type="Gene3D" id="1.20.120.720">
    <property type="entry name" value="Myosin VI head, motor domain, U50 subdomain"/>
    <property type="match status" value="1"/>
</dbReference>
<dbReference type="FunFam" id="1.20.5.340:FF:000004">
    <property type="entry name" value="Myosin heavy chain"/>
    <property type="match status" value="1"/>
</dbReference>
<dbReference type="PANTHER" id="PTHR45615:SF15">
    <property type="entry name" value="MYOSIN HEAVY CHAIN 7-RELATED"/>
    <property type="match status" value="1"/>
</dbReference>
<evidence type="ECO:0000256" key="8">
    <source>
        <dbReference type="ARBA" id="ARBA00023054"/>
    </source>
</evidence>
<name>A0A8C5CLK5_GADMO</name>
<evidence type="ECO:0000256" key="13">
    <source>
        <dbReference type="PROSITE-ProRule" id="PRU00782"/>
    </source>
</evidence>
<evidence type="ECO:0000313" key="19">
    <source>
        <dbReference type="Proteomes" id="UP000694546"/>
    </source>
</evidence>
<dbReference type="PANTHER" id="PTHR45615">
    <property type="entry name" value="MYOSIN HEAVY CHAIN, NON-MUSCLE"/>
    <property type="match status" value="1"/>
</dbReference>
<feature type="compositionally biased region" description="Basic and acidic residues" evidence="15">
    <location>
        <begin position="1891"/>
        <end position="1911"/>
    </location>
</feature>
<dbReference type="GO" id="GO:0000146">
    <property type="term" value="F:microfilament motor activity"/>
    <property type="evidence" value="ECO:0007669"/>
    <property type="project" value="TreeGrafter"/>
</dbReference>
<dbReference type="Pfam" id="PF02736">
    <property type="entry name" value="Myosin_N"/>
    <property type="match status" value="1"/>
</dbReference>
<proteinExistence type="inferred from homology"/>